<keyword evidence="5 8" id="KW-0418">Kinase</keyword>
<evidence type="ECO:0000259" key="7">
    <source>
        <dbReference type="Pfam" id="PF08543"/>
    </source>
</evidence>
<dbReference type="GO" id="GO:0009229">
    <property type="term" value="P:thiamine diphosphate biosynthetic process"/>
    <property type="evidence" value="ECO:0007669"/>
    <property type="project" value="UniProtKB-UniPathway"/>
</dbReference>
<keyword evidence="4" id="KW-0547">Nucleotide-binding</keyword>
<evidence type="ECO:0000256" key="2">
    <source>
        <dbReference type="ARBA" id="ARBA00012135"/>
    </source>
</evidence>
<dbReference type="RefSeq" id="WP_121441143.1">
    <property type="nucleotide sequence ID" value="NZ_RCDA01000001.1"/>
</dbReference>
<keyword evidence="3" id="KW-0808">Transferase</keyword>
<feature type="domain" description="Pyridoxamine kinase/Phosphomethylpyrimidine kinase" evidence="7">
    <location>
        <begin position="22"/>
        <end position="267"/>
    </location>
</feature>
<comment type="caution">
    <text evidence="8">The sequence shown here is derived from an EMBL/GenBank/DDBJ whole genome shotgun (WGS) entry which is preliminary data.</text>
</comment>
<dbReference type="PANTHER" id="PTHR20858:SF17">
    <property type="entry name" value="HYDROXYMETHYLPYRIMIDINE_PHOSPHOMETHYLPYRIMIDINE KINASE THI20-RELATED"/>
    <property type="match status" value="1"/>
</dbReference>
<dbReference type="GO" id="GO:0009228">
    <property type="term" value="P:thiamine biosynthetic process"/>
    <property type="evidence" value="ECO:0007669"/>
    <property type="project" value="InterPro"/>
</dbReference>
<dbReference type="CDD" id="cd01169">
    <property type="entry name" value="HMPP_kinase"/>
    <property type="match status" value="1"/>
</dbReference>
<gene>
    <name evidence="8" type="ORF">DFR31_0581</name>
</gene>
<dbReference type="GO" id="GO:0008902">
    <property type="term" value="F:hydroxymethylpyrimidine kinase activity"/>
    <property type="evidence" value="ECO:0007669"/>
    <property type="project" value="UniProtKB-EC"/>
</dbReference>
<dbReference type="InterPro" id="IPR029056">
    <property type="entry name" value="Ribokinase-like"/>
</dbReference>
<evidence type="ECO:0000256" key="6">
    <source>
        <dbReference type="ARBA" id="ARBA00022840"/>
    </source>
</evidence>
<protein>
    <recommendedName>
        <fullName evidence="2">hydroxymethylpyrimidine kinase</fullName>
        <ecNumber evidence="2">2.7.1.49</ecNumber>
    </recommendedName>
</protein>
<dbReference type="AlphaFoldDB" id="A0A498C4J3"/>
<organism evidence="8 9">
    <name type="scientific">Alkalispirillum mobile</name>
    <dbReference type="NCBI Taxonomy" id="85925"/>
    <lineage>
        <taxon>Bacteria</taxon>
        <taxon>Pseudomonadati</taxon>
        <taxon>Pseudomonadota</taxon>
        <taxon>Gammaproteobacteria</taxon>
        <taxon>Chromatiales</taxon>
        <taxon>Ectothiorhodospiraceae</taxon>
        <taxon>Alkalispirillum</taxon>
    </lineage>
</organism>
<dbReference type="Pfam" id="PF08543">
    <property type="entry name" value="Phos_pyr_kin"/>
    <property type="match status" value="1"/>
</dbReference>
<dbReference type="SUPFAM" id="SSF53613">
    <property type="entry name" value="Ribokinase-like"/>
    <property type="match status" value="1"/>
</dbReference>
<evidence type="ECO:0000256" key="1">
    <source>
        <dbReference type="ARBA" id="ARBA00004948"/>
    </source>
</evidence>
<dbReference type="GO" id="GO:0005829">
    <property type="term" value="C:cytosol"/>
    <property type="evidence" value="ECO:0007669"/>
    <property type="project" value="TreeGrafter"/>
</dbReference>
<reference evidence="8 9" key="1">
    <citation type="submission" date="2018-10" db="EMBL/GenBank/DDBJ databases">
        <title>Genomic Encyclopedia of Type Strains, Phase IV (KMG-IV): sequencing the most valuable type-strain genomes for metagenomic binning, comparative biology and taxonomic classification.</title>
        <authorList>
            <person name="Goeker M."/>
        </authorList>
    </citation>
    <scope>NUCLEOTIDE SEQUENCE [LARGE SCALE GENOMIC DNA]</scope>
    <source>
        <strain evidence="8 9">DSM 12769</strain>
    </source>
</reference>
<name>A0A498C4J3_9GAMM</name>
<dbReference type="NCBIfam" id="TIGR00097">
    <property type="entry name" value="HMP-P_kinase"/>
    <property type="match status" value="1"/>
</dbReference>
<dbReference type="GO" id="GO:0008972">
    <property type="term" value="F:phosphomethylpyrimidine kinase activity"/>
    <property type="evidence" value="ECO:0007669"/>
    <property type="project" value="InterPro"/>
</dbReference>
<dbReference type="InterPro" id="IPR013749">
    <property type="entry name" value="PM/HMP-P_kinase-1"/>
</dbReference>
<dbReference type="EMBL" id="RCDA01000001">
    <property type="protein sequence ID" value="RLK50675.1"/>
    <property type="molecule type" value="Genomic_DNA"/>
</dbReference>
<dbReference type="Proteomes" id="UP000275461">
    <property type="component" value="Unassembled WGS sequence"/>
</dbReference>
<dbReference type="Gene3D" id="3.40.1190.20">
    <property type="match status" value="1"/>
</dbReference>
<evidence type="ECO:0000313" key="8">
    <source>
        <dbReference type="EMBL" id="RLK50675.1"/>
    </source>
</evidence>
<dbReference type="PANTHER" id="PTHR20858">
    <property type="entry name" value="PHOSPHOMETHYLPYRIMIDINE KINASE"/>
    <property type="match status" value="1"/>
</dbReference>
<evidence type="ECO:0000256" key="4">
    <source>
        <dbReference type="ARBA" id="ARBA00022741"/>
    </source>
</evidence>
<dbReference type="FunFam" id="3.40.1190.20:FF:000003">
    <property type="entry name" value="Phosphomethylpyrimidine kinase ThiD"/>
    <property type="match status" value="1"/>
</dbReference>
<evidence type="ECO:0000256" key="5">
    <source>
        <dbReference type="ARBA" id="ARBA00022777"/>
    </source>
</evidence>
<dbReference type="UniPathway" id="UPA00060">
    <property type="reaction ID" value="UER00138"/>
</dbReference>
<dbReference type="OrthoDB" id="9810880at2"/>
<evidence type="ECO:0000313" key="9">
    <source>
        <dbReference type="Proteomes" id="UP000275461"/>
    </source>
</evidence>
<keyword evidence="9" id="KW-1185">Reference proteome</keyword>
<comment type="pathway">
    <text evidence="1">Cofactor biosynthesis; thiamine diphosphate biosynthesis.</text>
</comment>
<dbReference type="InterPro" id="IPR004399">
    <property type="entry name" value="HMP/HMP-P_kinase_dom"/>
</dbReference>
<dbReference type="EC" id="2.7.1.49" evidence="2"/>
<keyword evidence="6" id="KW-0067">ATP-binding</keyword>
<sequence length="275" mass="28513">MTETATDAQAVEPRVLVIAGSDSGGGAGIQADIKTITALDAYAATAISALTAQNTLEVSDILPVPPDFLQAQITAVLGDIGADCIKTGMLHDVPAIETVAMALQTQAPRTPVVVDPVMVAQSGAELLADSAVECLREQLLPRATLLTPNLPEAEKLLGRTLADRDARIAGARELLELGPDAVLLKGGHATEGDVLDVLADAEGTECFEAPRLPTRNTHGTGCTLASAIAAGIAQGLPVREAVVRGRAYLHEALRTARDLGQGPGPVNHRHTVRPF</sequence>
<evidence type="ECO:0000256" key="3">
    <source>
        <dbReference type="ARBA" id="ARBA00022679"/>
    </source>
</evidence>
<dbReference type="GO" id="GO:0005524">
    <property type="term" value="F:ATP binding"/>
    <property type="evidence" value="ECO:0007669"/>
    <property type="project" value="UniProtKB-KW"/>
</dbReference>
<proteinExistence type="predicted"/>
<accession>A0A498C4J3</accession>